<evidence type="ECO:0000313" key="3">
    <source>
        <dbReference type="Proteomes" id="UP001276564"/>
    </source>
</evidence>
<reference evidence="2 3" key="1">
    <citation type="submission" date="2023-08" db="EMBL/GenBank/DDBJ databases">
        <title>Implementing the SeqCode for naming new Mesorhizobium species isolated from Vachellia karroo root nodules.</title>
        <authorList>
            <person name="Van Lill M."/>
        </authorList>
    </citation>
    <scope>NUCLEOTIDE SEQUENCE [LARGE SCALE GENOMIC DNA]</scope>
    <source>
        <strain evidence="2 3">VK4B</strain>
    </source>
</reference>
<dbReference type="InterPro" id="IPR039422">
    <property type="entry name" value="MarR/SlyA-like"/>
</dbReference>
<keyword evidence="3" id="KW-1185">Reference proteome</keyword>
<dbReference type="PANTHER" id="PTHR33164">
    <property type="entry name" value="TRANSCRIPTIONAL REGULATOR, MARR FAMILY"/>
    <property type="match status" value="1"/>
</dbReference>
<dbReference type="InterPro" id="IPR000835">
    <property type="entry name" value="HTH_MarR-typ"/>
</dbReference>
<sequence>MDDIIRSLGFLCLGSRFRRIGEQLQADTQRVLDELEVRVQSSQYPLLAALDRLGPLPVGELAQSLGIAQPGVTRSVALLAELGLVEVSPSNDDQRRRIVSLSRNGRRLVDVAKREVWPRIEKAVAGLCADLSGPLLGQLAEIEDRLAASPLDRRVEKAAGPVR</sequence>
<accession>A0ABU5ARH1</accession>
<organism evidence="2 3">
    <name type="scientific">Mesorhizobium abyssinicae</name>
    <dbReference type="NCBI Taxonomy" id="1209958"/>
    <lineage>
        <taxon>Bacteria</taxon>
        <taxon>Pseudomonadati</taxon>
        <taxon>Pseudomonadota</taxon>
        <taxon>Alphaproteobacteria</taxon>
        <taxon>Hyphomicrobiales</taxon>
        <taxon>Phyllobacteriaceae</taxon>
        <taxon>Mesorhizobium</taxon>
    </lineage>
</organism>
<proteinExistence type="predicted"/>
<dbReference type="InterPro" id="IPR036390">
    <property type="entry name" value="WH_DNA-bd_sf"/>
</dbReference>
<name>A0ABU5ARH1_9HYPH</name>
<dbReference type="Gene3D" id="1.10.10.10">
    <property type="entry name" value="Winged helix-like DNA-binding domain superfamily/Winged helix DNA-binding domain"/>
    <property type="match status" value="1"/>
</dbReference>
<dbReference type="InterPro" id="IPR036388">
    <property type="entry name" value="WH-like_DNA-bd_sf"/>
</dbReference>
<evidence type="ECO:0000259" key="1">
    <source>
        <dbReference type="PROSITE" id="PS50995"/>
    </source>
</evidence>
<gene>
    <name evidence="2" type="ORF">RFM23_19910</name>
</gene>
<comment type="caution">
    <text evidence="2">The sequence shown here is derived from an EMBL/GenBank/DDBJ whole genome shotgun (WGS) entry which is preliminary data.</text>
</comment>
<dbReference type="RefSeq" id="WP_320321137.1">
    <property type="nucleotide sequence ID" value="NZ_JAVIIP010000010.1"/>
</dbReference>
<feature type="domain" description="HTH marR-type" evidence="1">
    <location>
        <begin position="1"/>
        <end position="148"/>
    </location>
</feature>
<evidence type="ECO:0000313" key="2">
    <source>
        <dbReference type="EMBL" id="MDX8539890.1"/>
    </source>
</evidence>
<dbReference type="Proteomes" id="UP001276564">
    <property type="component" value="Unassembled WGS sequence"/>
</dbReference>
<dbReference type="EMBL" id="JAVIIP010000010">
    <property type="protein sequence ID" value="MDX8539890.1"/>
    <property type="molecule type" value="Genomic_DNA"/>
</dbReference>
<dbReference type="PANTHER" id="PTHR33164:SF43">
    <property type="entry name" value="HTH-TYPE TRANSCRIPTIONAL REPRESSOR YETL"/>
    <property type="match status" value="1"/>
</dbReference>
<dbReference type="Pfam" id="PF12802">
    <property type="entry name" value="MarR_2"/>
    <property type="match status" value="1"/>
</dbReference>
<dbReference type="SUPFAM" id="SSF46785">
    <property type="entry name" value="Winged helix' DNA-binding domain"/>
    <property type="match status" value="1"/>
</dbReference>
<dbReference type="SMART" id="SM00347">
    <property type="entry name" value="HTH_MARR"/>
    <property type="match status" value="1"/>
</dbReference>
<protein>
    <submittedName>
        <fullName evidence="2">MarR family transcriptional regulator</fullName>
    </submittedName>
</protein>
<dbReference type="PROSITE" id="PS50995">
    <property type="entry name" value="HTH_MARR_2"/>
    <property type="match status" value="1"/>
</dbReference>